<feature type="transmembrane region" description="Helical" evidence="7">
    <location>
        <begin position="12"/>
        <end position="31"/>
    </location>
</feature>
<comment type="subcellular location">
    <subcellularLocation>
        <location evidence="7">Cell inner membrane</location>
        <topology evidence="7">Multi-pass membrane protein</topology>
    </subcellularLocation>
    <subcellularLocation>
        <location evidence="1">Cell membrane</location>
        <topology evidence="1">Multi-pass membrane protein</topology>
    </subcellularLocation>
</comment>
<feature type="transmembrane region" description="Helical" evidence="7">
    <location>
        <begin position="43"/>
        <end position="63"/>
    </location>
</feature>
<dbReference type="GO" id="GO:0005886">
    <property type="term" value="C:plasma membrane"/>
    <property type="evidence" value="ECO:0007669"/>
    <property type="project" value="UniProtKB-SubCell"/>
</dbReference>
<comment type="similarity">
    <text evidence="7">Belongs to the TRAP transporter small permease family.</text>
</comment>
<reference evidence="9 10" key="1">
    <citation type="submission" date="2020-08" db="EMBL/GenBank/DDBJ databases">
        <title>Genomic Encyclopedia of Type Strains, Phase IV (KMG-IV): sequencing the most valuable type-strain genomes for metagenomic binning, comparative biology and taxonomic classification.</title>
        <authorList>
            <person name="Goeker M."/>
        </authorList>
    </citation>
    <scope>NUCLEOTIDE SEQUENCE [LARGE SCALE GENOMIC DNA]</scope>
    <source>
        <strain evidence="9 10">DSM 105040</strain>
    </source>
</reference>
<feature type="domain" description="Tripartite ATP-independent periplasmic transporters DctQ component" evidence="8">
    <location>
        <begin position="22"/>
        <end position="148"/>
    </location>
</feature>
<accession>A0A840C613</accession>
<dbReference type="InterPro" id="IPR055348">
    <property type="entry name" value="DctQ"/>
</dbReference>
<organism evidence="9 10">
    <name type="scientific">Actibacterium naphthalenivorans</name>
    <dbReference type="NCBI Taxonomy" id="1614693"/>
    <lineage>
        <taxon>Bacteria</taxon>
        <taxon>Pseudomonadati</taxon>
        <taxon>Pseudomonadota</taxon>
        <taxon>Alphaproteobacteria</taxon>
        <taxon>Rhodobacterales</taxon>
        <taxon>Roseobacteraceae</taxon>
        <taxon>Actibacterium</taxon>
    </lineage>
</organism>
<keyword evidence="7" id="KW-0997">Cell inner membrane</keyword>
<dbReference type="GO" id="GO:0022857">
    <property type="term" value="F:transmembrane transporter activity"/>
    <property type="evidence" value="ECO:0007669"/>
    <property type="project" value="UniProtKB-UniRule"/>
</dbReference>
<dbReference type="AlphaFoldDB" id="A0A840C613"/>
<comment type="caution">
    <text evidence="9">The sequence shown here is derived from an EMBL/GenBank/DDBJ whole genome shotgun (WGS) entry which is preliminary data.</text>
</comment>
<evidence type="ECO:0000313" key="10">
    <source>
        <dbReference type="Proteomes" id="UP000585681"/>
    </source>
</evidence>
<name>A0A840C613_9RHOB</name>
<evidence type="ECO:0000256" key="3">
    <source>
        <dbReference type="ARBA" id="ARBA00022475"/>
    </source>
</evidence>
<evidence type="ECO:0000259" key="8">
    <source>
        <dbReference type="Pfam" id="PF04290"/>
    </source>
</evidence>
<keyword evidence="10" id="KW-1185">Reference proteome</keyword>
<evidence type="ECO:0000256" key="1">
    <source>
        <dbReference type="ARBA" id="ARBA00004651"/>
    </source>
</evidence>
<keyword evidence="6 7" id="KW-0472">Membrane</keyword>
<feature type="transmembrane region" description="Helical" evidence="7">
    <location>
        <begin position="127"/>
        <end position="150"/>
    </location>
</feature>
<gene>
    <name evidence="9" type="ORF">GGR17_000311</name>
</gene>
<dbReference type="RefSeq" id="WP_162231811.1">
    <property type="nucleotide sequence ID" value="NZ_JACIEQ010000001.1"/>
</dbReference>
<dbReference type="EMBL" id="JACIEQ010000001">
    <property type="protein sequence ID" value="MBB4020520.1"/>
    <property type="molecule type" value="Genomic_DNA"/>
</dbReference>
<feature type="transmembrane region" description="Helical" evidence="7">
    <location>
        <begin position="83"/>
        <end position="107"/>
    </location>
</feature>
<evidence type="ECO:0000256" key="4">
    <source>
        <dbReference type="ARBA" id="ARBA00022692"/>
    </source>
</evidence>
<comment type="subunit">
    <text evidence="7">The complex comprises the extracytoplasmic solute receptor protein and the two transmembrane proteins.</text>
</comment>
<sequence length="160" mass="17483">MLLLTKINRVMQIGAALAMFAIIGVTLYDVILGALTGRPVSGVYDIVETCLAFVIYLSVPEIFRTEGNIRIDLIDFALPTPVLRVVILFGRVLTLAFALLIAIAIVAPFRDAIVFGDAKFETGIPVWFIWLPILAGSFMAVLAAIAVLLWPSHDARIQKD</sequence>
<evidence type="ECO:0000256" key="7">
    <source>
        <dbReference type="RuleBase" id="RU369079"/>
    </source>
</evidence>
<evidence type="ECO:0000256" key="6">
    <source>
        <dbReference type="ARBA" id="ARBA00023136"/>
    </source>
</evidence>
<proteinExistence type="inferred from homology"/>
<evidence type="ECO:0000313" key="9">
    <source>
        <dbReference type="EMBL" id="MBB4020520.1"/>
    </source>
</evidence>
<dbReference type="Pfam" id="PF04290">
    <property type="entry name" value="DctQ"/>
    <property type="match status" value="1"/>
</dbReference>
<keyword evidence="3" id="KW-1003">Cell membrane</keyword>
<keyword evidence="2 7" id="KW-0813">Transport</keyword>
<evidence type="ECO:0000256" key="2">
    <source>
        <dbReference type="ARBA" id="ARBA00022448"/>
    </source>
</evidence>
<comment type="function">
    <text evidence="7">Part of the tripartite ATP-independent periplasmic (TRAP) transport system.</text>
</comment>
<keyword evidence="4 7" id="KW-0812">Transmembrane</keyword>
<protein>
    <recommendedName>
        <fullName evidence="7">TRAP transporter small permease protein</fullName>
    </recommendedName>
</protein>
<evidence type="ECO:0000256" key="5">
    <source>
        <dbReference type="ARBA" id="ARBA00022989"/>
    </source>
</evidence>
<dbReference type="Proteomes" id="UP000585681">
    <property type="component" value="Unassembled WGS sequence"/>
</dbReference>
<keyword evidence="5 7" id="KW-1133">Transmembrane helix</keyword>